<organism evidence="1 2">
    <name type="scientific">Candidatus Thiodiazotropha taylori</name>
    <dbReference type="NCBI Taxonomy" id="2792791"/>
    <lineage>
        <taxon>Bacteria</taxon>
        <taxon>Pseudomonadati</taxon>
        <taxon>Pseudomonadota</taxon>
        <taxon>Gammaproteobacteria</taxon>
        <taxon>Chromatiales</taxon>
        <taxon>Sedimenticolaceae</taxon>
        <taxon>Candidatus Thiodiazotropha</taxon>
    </lineage>
</organism>
<accession>A0A9E4K9M4</accession>
<dbReference type="InterPro" id="IPR010667">
    <property type="entry name" value="Phage_T4_Gp19"/>
</dbReference>
<comment type="caution">
    <text evidence="1">The sequence shown here is derived from an EMBL/GenBank/DDBJ whole genome shotgun (WGS) entry which is preliminary data.</text>
</comment>
<dbReference type="EMBL" id="JAEPCM010000016">
    <property type="protein sequence ID" value="MCG7944942.1"/>
    <property type="molecule type" value="Genomic_DNA"/>
</dbReference>
<dbReference type="Proteomes" id="UP000886667">
    <property type="component" value="Unassembled WGS sequence"/>
</dbReference>
<name>A0A9E4K9M4_9GAMM</name>
<protein>
    <submittedName>
        <fullName evidence="1">Phage tail protein</fullName>
    </submittedName>
</protein>
<dbReference type="Pfam" id="PF06841">
    <property type="entry name" value="Phage_T4_gp19"/>
    <property type="match status" value="1"/>
</dbReference>
<reference evidence="1" key="1">
    <citation type="journal article" date="2021" name="Proc. Natl. Acad. Sci. U.S.A.">
        <title>Global biogeography of chemosynthetic symbionts reveals both localized and globally distributed symbiont groups. .</title>
        <authorList>
            <person name="Osvatic J.T."/>
            <person name="Wilkins L.G.E."/>
            <person name="Leibrecht L."/>
            <person name="Leray M."/>
            <person name="Zauner S."/>
            <person name="Polzin J."/>
            <person name="Camacho Y."/>
            <person name="Gros O."/>
            <person name="van Gils J.A."/>
            <person name="Eisen J.A."/>
            <person name="Petersen J.M."/>
            <person name="Yuen B."/>
        </authorList>
    </citation>
    <scope>NUCLEOTIDE SEQUENCE</scope>
    <source>
        <strain evidence="1">MAGclacostrist064TRANS</strain>
    </source>
</reference>
<evidence type="ECO:0000313" key="1">
    <source>
        <dbReference type="EMBL" id="MCG7944942.1"/>
    </source>
</evidence>
<proteinExistence type="predicted"/>
<sequence>MKPQVELSYVAPQNFFMVVEQLPEVVFTVQQVTIPSLDMDTVNISAPSNPSKTFIPGEGATYAELNVTFLLDKHLTNYRSILKWLKANADPEGDRIGDDWNDYGPETLSQNYAYSNITLVATDAGQRPLAHWNFVNAFPVSLDGPNYDATMPDIEYLQANVSFNYHYFKFETYTNGGTDGNEI</sequence>
<dbReference type="AlphaFoldDB" id="A0A9E4K9M4"/>
<gene>
    <name evidence="1" type="ORF">JAZ07_01195</name>
</gene>
<dbReference type="GO" id="GO:0005198">
    <property type="term" value="F:structural molecule activity"/>
    <property type="evidence" value="ECO:0007669"/>
    <property type="project" value="InterPro"/>
</dbReference>
<evidence type="ECO:0000313" key="2">
    <source>
        <dbReference type="Proteomes" id="UP000886667"/>
    </source>
</evidence>